<dbReference type="EMBL" id="VSRR010008464">
    <property type="protein sequence ID" value="MPC48781.1"/>
    <property type="molecule type" value="Genomic_DNA"/>
</dbReference>
<name>A0A5B7FMR2_PORTR</name>
<protein>
    <submittedName>
        <fullName evidence="1">Uncharacterized protein</fullName>
    </submittedName>
</protein>
<proteinExistence type="predicted"/>
<organism evidence="1 2">
    <name type="scientific">Portunus trituberculatus</name>
    <name type="common">Swimming crab</name>
    <name type="synonym">Neptunus trituberculatus</name>
    <dbReference type="NCBI Taxonomy" id="210409"/>
    <lineage>
        <taxon>Eukaryota</taxon>
        <taxon>Metazoa</taxon>
        <taxon>Ecdysozoa</taxon>
        <taxon>Arthropoda</taxon>
        <taxon>Crustacea</taxon>
        <taxon>Multicrustacea</taxon>
        <taxon>Malacostraca</taxon>
        <taxon>Eumalacostraca</taxon>
        <taxon>Eucarida</taxon>
        <taxon>Decapoda</taxon>
        <taxon>Pleocyemata</taxon>
        <taxon>Brachyura</taxon>
        <taxon>Eubrachyura</taxon>
        <taxon>Portunoidea</taxon>
        <taxon>Portunidae</taxon>
        <taxon>Portuninae</taxon>
        <taxon>Portunus</taxon>
    </lineage>
</organism>
<keyword evidence="2" id="KW-1185">Reference proteome</keyword>
<sequence>MVAATPSLGRRHSFDQNWLRAVTALGATLREVAVLSGLGPKAGNWQRGFLYLGGIKLHYSHPLALPHNRDGVAMSRGSMSVIHQIGGVVKG</sequence>
<dbReference type="AlphaFoldDB" id="A0A5B7FMR2"/>
<reference evidence="1 2" key="1">
    <citation type="submission" date="2019-05" db="EMBL/GenBank/DDBJ databases">
        <title>Another draft genome of Portunus trituberculatus and its Hox gene families provides insights of decapod evolution.</title>
        <authorList>
            <person name="Jeong J.-H."/>
            <person name="Song I."/>
            <person name="Kim S."/>
            <person name="Choi T."/>
            <person name="Kim D."/>
            <person name="Ryu S."/>
            <person name="Kim W."/>
        </authorList>
    </citation>
    <scope>NUCLEOTIDE SEQUENCE [LARGE SCALE GENOMIC DNA]</scope>
    <source>
        <tissue evidence="1">Muscle</tissue>
    </source>
</reference>
<comment type="caution">
    <text evidence="1">The sequence shown here is derived from an EMBL/GenBank/DDBJ whole genome shotgun (WGS) entry which is preliminary data.</text>
</comment>
<gene>
    <name evidence="1" type="ORF">E2C01_042564</name>
</gene>
<evidence type="ECO:0000313" key="2">
    <source>
        <dbReference type="Proteomes" id="UP000324222"/>
    </source>
</evidence>
<dbReference type="Proteomes" id="UP000324222">
    <property type="component" value="Unassembled WGS sequence"/>
</dbReference>
<accession>A0A5B7FMR2</accession>
<evidence type="ECO:0000313" key="1">
    <source>
        <dbReference type="EMBL" id="MPC48781.1"/>
    </source>
</evidence>